<feature type="compositionally biased region" description="Basic and acidic residues" evidence="2">
    <location>
        <begin position="184"/>
        <end position="196"/>
    </location>
</feature>
<evidence type="ECO:0000313" key="5">
    <source>
        <dbReference type="EMBL" id="RKF58708.1"/>
    </source>
</evidence>
<sequence length="493" mass="54576">MSGTSNTVPRAGGLSLYANLLDPDAKNSSEFISKGSVAFKPLQTSSEHKKPLIDPAALRFQPTKRPQLTQKSKPKPSIPKSTSIEGQGPGSSLLQATSSTHLSNQAKIVKTSLADWTTDRDEDVFYGAEKRQRGGRKKKKRNKEDIVIQDWDDIYDPNRPNNFEEYKNSDEKIREVREWKDHLYAHREAKRLSNRDDSDEEESRSQSGHLFAPPSNYYFAPPPTDNSSPKSPDKTSQNSPPPSDLPISSSNLPEQSDTPSVLPSVVSRAPVLYSNPAGPSDDANVEEDIDTKMKDDVKEDHSLTEENAPRSRRPGQKKFAERLMSKYGWSKGKGLGAEESGIINPLQVKLEKRKKKSDAEGGGFRHAGNRGKIIGGKQNAPVSKDPETNKFGPISEIISLDSMVNGVDLDEEVERGGDGDLVQEIGDECSEKYGNVERVYIHRTGSSARVFVKFTSQLSALRAVNALEGRIFNGHTIKAQFFDSERFEGGIYE</sequence>
<feature type="region of interest" description="Disordered" evidence="2">
    <location>
        <begin position="184"/>
        <end position="319"/>
    </location>
</feature>
<dbReference type="FunFam" id="3.30.70.330:FF:000495">
    <property type="entry name" value="Putative G-patch DNA repair protein (Drt111)"/>
    <property type="match status" value="1"/>
</dbReference>
<dbReference type="PANTHER" id="PTHR13288">
    <property type="entry name" value="SPLICING FACTOR 45 SPF45"/>
    <property type="match status" value="1"/>
</dbReference>
<feature type="domain" description="RRM" evidence="3">
    <location>
        <begin position="400"/>
        <end position="484"/>
    </location>
</feature>
<gene>
    <name evidence="5" type="ORF">GcC1_181014</name>
</gene>
<dbReference type="Gene3D" id="3.30.70.330">
    <property type="match status" value="1"/>
</dbReference>
<evidence type="ECO:0000259" key="4">
    <source>
        <dbReference type="PROSITE" id="PS50174"/>
    </source>
</evidence>
<organism evidence="5 6">
    <name type="scientific">Golovinomyces cichoracearum</name>
    <dbReference type="NCBI Taxonomy" id="62708"/>
    <lineage>
        <taxon>Eukaryota</taxon>
        <taxon>Fungi</taxon>
        <taxon>Dikarya</taxon>
        <taxon>Ascomycota</taxon>
        <taxon>Pezizomycotina</taxon>
        <taxon>Leotiomycetes</taxon>
        <taxon>Erysiphales</taxon>
        <taxon>Erysiphaceae</taxon>
        <taxon>Golovinomyces</taxon>
    </lineage>
</organism>
<dbReference type="PROSITE" id="PS50174">
    <property type="entry name" value="G_PATCH"/>
    <property type="match status" value="1"/>
</dbReference>
<feature type="compositionally biased region" description="Basic and acidic residues" evidence="2">
    <location>
        <begin position="290"/>
        <end position="309"/>
    </location>
</feature>
<name>A0A420HMP1_9PEZI</name>
<feature type="region of interest" description="Disordered" evidence="2">
    <location>
        <begin position="121"/>
        <end position="144"/>
    </location>
</feature>
<feature type="region of interest" description="Disordered" evidence="2">
    <location>
        <begin position="38"/>
        <end position="104"/>
    </location>
</feature>
<dbReference type="PANTHER" id="PTHR13288:SF8">
    <property type="entry name" value="SPLICING FACTOR 45"/>
    <property type="match status" value="1"/>
</dbReference>
<dbReference type="PROSITE" id="PS50102">
    <property type="entry name" value="RRM"/>
    <property type="match status" value="1"/>
</dbReference>
<feature type="domain" description="G-patch" evidence="4">
    <location>
        <begin position="316"/>
        <end position="367"/>
    </location>
</feature>
<dbReference type="GO" id="GO:0045292">
    <property type="term" value="P:mRNA cis splicing, via spliceosome"/>
    <property type="evidence" value="ECO:0007669"/>
    <property type="project" value="InterPro"/>
</dbReference>
<dbReference type="GO" id="GO:0003723">
    <property type="term" value="F:RNA binding"/>
    <property type="evidence" value="ECO:0007669"/>
    <property type="project" value="UniProtKB-UniRule"/>
</dbReference>
<dbReference type="Proteomes" id="UP000285405">
    <property type="component" value="Unassembled WGS sequence"/>
</dbReference>
<dbReference type="OrthoDB" id="5411533at2759"/>
<keyword evidence="1" id="KW-0694">RNA-binding</keyword>
<evidence type="ECO:0000313" key="6">
    <source>
        <dbReference type="Proteomes" id="UP000285405"/>
    </source>
</evidence>
<comment type="caution">
    <text evidence="5">The sequence shown here is derived from an EMBL/GenBank/DDBJ whole genome shotgun (WGS) entry which is preliminary data.</text>
</comment>
<dbReference type="InterPro" id="IPR035979">
    <property type="entry name" value="RBD_domain_sf"/>
</dbReference>
<reference evidence="5 6" key="1">
    <citation type="journal article" date="2018" name="BMC Genomics">
        <title>Comparative genome analyses reveal sequence features reflecting distinct modes of host-adaptation between dicot and monocot powdery mildew.</title>
        <authorList>
            <person name="Wu Y."/>
            <person name="Ma X."/>
            <person name="Pan Z."/>
            <person name="Kale S.D."/>
            <person name="Song Y."/>
            <person name="King H."/>
            <person name="Zhang Q."/>
            <person name="Presley C."/>
            <person name="Deng X."/>
            <person name="Wei C.I."/>
            <person name="Xiao S."/>
        </authorList>
    </citation>
    <scope>NUCLEOTIDE SEQUENCE [LARGE SCALE GENOMIC DNA]</scope>
    <source>
        <strain evidence="5">UCSC1</strain>
    </source>
</reference>
<dbReference type="SUPFAM" id="SSF54928">
    <property type="entry name" value="RNA-binding domain, RBD"/>
    <property type="match status" value="1"/>
</dbReference>
<dbReference type="Pfam" id="PF00076">
    <property type="entry name" value="RRM_1"/>
    <property type="match status" value="1"/>
</dbReference>
<protein>
    <submittedName>
        <fullName evidence="5">Splicing factor 45</fullName>
    </submittedName>
</protein>
<dbReference type="EMBL" id="MCBR01018118">
    <property type="protein sequence ID" value="RKF58708.1"/>
    <property type="molecule type" value="Genomic_DNA"/>
</dbReference>
<dbReference type="Pfam" id="PF01585">
    <property type="entry name" value="G-patch"/>
    <property type="match status" value="1"/>
</dbReference>
<evidence type="ECO:0000259" key="3">
    <source>
        <dbReference type="PROSITE" id="PS50102"/>
    </source>
</evidence>
<dbReference type="InterPro" id="IPR040052">
    <property type="entry name" value="RBM17"/>
</dbReference>
<dbReference type="SMART" id="SM00443">
    <property type="entry name" value="G_patch"/>
    <property type="match status" value="1"/>
</dbReference>
<evidence type="ECO:0000256" key="2">
    <source>
        <dbReference type="SAM" id="MobiDB-lite"/>
    </source>
</evidence>
<dbReference type="SMART" id="SM00361">
    <property type="entry name" value="RRM_1"/>
    <property type="match status" value="1"/>
</dbReference>
<evidence type="ECO:0000256" key="1">
    <source>
        <dbReference type="PROSITE-ProRule" id="PRU00176"/>
    </source>
</evidence>
<feature type="compositionally biased region" description="Polar residues" evidence="2">
    <location>
        <begin position="90"/>
        <end position="104"/>
    </location>
</feature>
<dbReference type="GO" id="GO:0071011">
    <property type="term" value="C:precatalytic spliceosome"/>
    <property type="evidence" value="ECO:0007669"/>
    <property type="project" value="TreeGrafter"/>
</dbReference>
<feature type="compositionally biased region" description="Polar residues" evidence="2">
    <location>
        <begin position="225"/>
        <end position="237"/>
    </location>
</feature>
<dbReference type="InterPro" id="IPR000467">
    <property type="entry name" value="G_patch_dom"/>
</dbReference>
<dbReference type="InterPro" id="IPR012677">
    <property type="entry name" value="Nucleotide-bd_a/b_plait_sf"/>
</dbReference>
<dbReference type="AlphaFoldDB" id="A0A420HMP1"/>
<dbReference type="InterPro" id="IPR000504">
    <property type="entry name" value="RRM_dom"/>
</dbReference>
<dbReference type="InterPro" id="IPR003954">
    <property type="entry name" value="RRM_euk-type"/>
</dbReference>
<proteinExistence type="predicted"/>
<accession>A0A420HMP1</accession>
<feature type="region of interest" description="Disordered" evidence="2">
    <location>
        <begin position="353"/>
        <end position="388"/>
    </location>
</feature>